<dbReference type="Gene3D" id="3.20.20.80">
    <property type="entry name" value="Glycosidases"/>
    <property type="match status" value="1"/>
</dbReference>
<evidence type="ECO:0000313" key="9">
    <source>
        <dbReference type="EMBL" id="PWK23201.1"/>
    </source>
</evidence>
<dbReference type="InterPro" id="IPR045053">
    <property type="entry name" value="MAN-like"/>
</dbReference>
<gene>
    <name evidence="8" type="ORF">HZY62_03600</name>
    <name evidence="9" type="ORF">LX92_02530</name>
</gene>
<keyword evidence="6" id="KW-1133">Transmembrane helix</keyword>
<dbReference type="PROSITE" id="PS00659">
    <property type="entry name" value="GLYCOSYL_HYDROL_F5"/>
    <property type="match status" value="1"/>
</dbReference>
<dbReference type="SUPFAM" id="SSF51445">
    <property type="entry name" value="(Trans)glycosidases"/>
    <property type="match status" value="1"/>
</dbReference>
<dbReference type="EC" id="3.2.1.78" evidence="2"/>
<evidence type="ECO:0000256" key="2">
    <source>
        <dbReference type="ARBA" id="ARBA00012706"/>
    </source>
</evidence>
<dbReference type="GO" id="GO:0004553">
    <property type="term" value="F:hydrolase activity, hydrolyzing O-glycosyl compounds"/>
    <property type="evidence" value="ECO:0007669"/>
    <property type="project" value="InterPro"/>
</dbReference>
<dbReference type="OrthoDB" id="9774262at2"/>
<reference evidence="9 10" key="1">
    <citation type="submission" date="2018-05" db="EMBL/GenBank/DDBJ databases">
        <title>Genomic Encyclopedia of Archaeal and Bacterial Type Strains, Phase II (KMG-II): from individual species to whole genera.</title>
        <authorList>
            <person name="Goeker M."/>
        </authorList>
    </citation>
    <scope>NUCLEOTIDE SEQUENCE [LARGE SCALE GENOMIC DNA]</scope>
    <source>
        <strain evidence="9 10">DSM 23514</strain>
    </source>
</reference>
<dbReference type="InterPro" id="IPR017853">
    <property type="entry name" value="GH"/>
</dbReference>
<dbReference type="PANTHER" id="PTHR31451">
    <property type="match status" value="1"/>
</dbReference>
<reference evidence="8 11" key="2">
    <citation type="submission" date="2020-07" db="EMBL/GenBank/DDBJ databases">
        <title>The draft genome sequence of Maribacter polysiphoniae KCTC 22021.</title>
        <authorList>
            <person name="Mu L."/>
        </authorList>
    </citation>
    <scope>NUCLEOTIDE SEQUENCE [LARGE SCALE GENOMIC DNA]</scope>
    <source>
        <strain evidence="8 11">KCTC 22021</strain>
    </source>
</reference>
<keyword evidence="3 5" id="KW-0378">Hydrolase</keyword>
<dbReference type="GO" id="GO:0000272">
    <property type="term" value="P:polysaccharide catabolic process"/>
    <property type="evidence" value="ECO:0007669"/>
    <property type="project" value="InterPro"/>
</dbReference>
<accession>A0A316DYL0</accession>
<organism evidence="9 10">
    <name type="scientific">Maribacter polysiphoniae</name>
    <dbReference type="NCBI Taxonomy" id="429344"/>
    <lineage>
        <taxon>Bacteria</taxon>
        <taxon>Pseudomonadati</taxon>
        <taxon>Bacteroidota</taxon>
        <taxon>Flavobacteriia</taxon>
        <taxon>Flavobacteriales</taxon>
        <taxon>Flavobacteriaceae</taxon>
        <taxon>Maribacter</taxon>
    </lineage>
</organism>
<evidence type="ECO:0000256" key="3">
    <source>
        <dbReference type="ARBA" id="ARBA00022801"/>
    </source>
</evidence>
<dbReference type="RefSeq" id="WP_109651113.1">
    <property type="nucleotide sequence ID" value="NZ_JACWLN010000001.1"/>
</dbReference>
<dbReference type="Proteomes" id="UP000245667">
    <property type="component" value="Unassembled WGS sequence"/>
</dbReference>
<dbReference type="AlphaFoldDB" id="A0A316DYL0"/>
<comment type="similarity">
    <text evidence="5">Belongs to the glycosyl hydrolase 5 (cellulase A) family.</text>
</comment>
<evidence type="ECO:0000256" key="5">
    <source>
        <dbReference type="RuleBase" id="RU361153"/>
    </source>
</evidence>
<dbReference type="EMBL" id="JACWLN010000001">
    <property type="protein sequence ID" value="MBD1259658.1"/>
    <property type="molecule type" value="Genomic_DNA"/>
</dbReference>
<keyword evidence="6" id="KW-0472">Membrane</keyword>
<feature type="transmembrane region" description="Helical" evidence="6">
    <location>
        <begin position="12"/>
        <end position="36"/>
    </location>
</feature>
<evidence type="ECO:0000313" key="11">
    <source>
        <dbReference type="Proteomes" id="UP000651837"/>
    </source>
</evidence>
<dbReference type="EMBL" id="QGGQ01000005">
    <property type="protein sequence ID" value="PWK23201.1"/>
    <property type="molecule type" value="Genomic_DNA"/>
</dbReference>
<comment type="caution">
    <text evidence="9">The sequence shown here is derived from an EMBL/GenBank/DDBJ whole genome shotgun (WGS) entry which is preliminary data.</text>
</comment>
<proteinExistence type="inferred from homology"/>
<dbReference type="InterPro" id="IPR001547">
    <property type="entry name" value="Glyco_hydro_5"/>
</dbReference>
<keyword evidence="11" id="KW-1185">Reference proteome</keyword>
<dbReference type="InterPro" id="IPR018087">
    <property type="entry name" value="Glyco_hydro_5_CS"/>
</dbReference>
<sequence>MKKGLNKNIYRAGLILSFLGVNALLLFGISSVLSYLNTGADKSSILHVESAFEDIYLPKITWTNVANEGRPMEAQNLKKIEEDYLSAWHVRNQAYANNDPYGIADYFTDSMRVKIYRIIDHNKANGTHLKTTSLEHHPELNFYSADGKLVVFTDNHVQTYTEIYKDQKLVTKQNHTSSFKIMMLLEDGFWRIRHMKEVPVNTEKSMEKITPLQEEYPAISNCKGVNYYPKDSPWDMFGANYQENTIADDFQTIRDMGLNTIRIFVPYKDFGKANMDLGKLDKLRSTLDLAVAHKLQVVVTLFDFYGDYSIQDWTLTNRHAEQIVTTFKDHDGILAWDIKNEPDLDFESRGKEKVLAWLQQMAGNIKRWDHGHPVTIGWSCPEAAIQLNDHVDFVSFHYYREVSDFNQAYQKVRQAIPNKILVLQEYGYSSYSGIWNIFNGSEERQAEYYKKMQVTLKNENLPYLFWTMHDFDHIPTGVVGRLPWRKQRQKYFGFMDIEGKQKAAFKYLTLKNKE</sequence>
<name>A0A316DYL0_9FLAO</name>
<evidence type="ECO:0000259" key="7">
    <source>
        <dbReference type="Pfam" id="PF00150"/>
    </source>
</evidence>
<feature type="domain" description="Glycoside hydrolase family 5" evidence="7">
    <location>
        <begin position="241"/>
        <end position="470"/>
    </location>
</feature>
<keyword evidence="4 5" id="KW-0326">Glycosidase</keyword>
<keyword evidence="6" id="KW-0812">Transmembrane</keyword>
<protein>
    <recommendedName>
        <fullName evidence="2">mannan endo-1,4-beta-mannosidase</fullName>
        <ecNumber evidence="2">3.2.1.78</ecNumber>
    </recommendedName>
</protein>
<dbReference type="Proteomes" id="UP000651837">
    <property type="component" value="Unassembled WGS sequence"/>
</dbReference>
<evidence type="ECO:0000313" key="10">
    <source>
        <dbReference type="Proteomes" id="UP000245667"/>
    </source>
</evidence>
<evidence type="ECO:0000256" key="1">
    <source>
        <dbReference type="ARBA" id="ARBA00001678"/>
    </source>
</evidence>
<dbReference type="Pfam" id="PF00150">
    <property type="entry name" value="Cellulase"/>
    <property type="match status" value="1"/>
</dbReference>
<dbReference type="PANTHER" id="PTHR31451:SF66">
    <property type="entry name" value="GLYCOSIDE HYDROLASE FAMILY 5 DOMAIN-CONTAINING PROTEIN"/>
    <property type="match status" value="1"/>
</dbReference>
<comment type="catalytic activity">
    <reaction evidence="1">
        <text>Random hydrolysis of (1-&gt;4)-beta-D-mannosidic linkages in mannans, galactomannans and glucomannans.</text>
        <dbReference type="EC" id="3.2.1.78"/>
    </reaction>
</comment>
<evidence type="ECO:0000313" key="8">
    <source>
        <dbReference type="EMBL" id="MBD1259658.1"/>
    </source>
</evidence>
<evidence type="ECO:0000256" key="4">
    <source>
        <dbReference type="ARBA" id="ARBA00023295"/>
    </source>
</evidence>
<evidence type="ECO:0000256" key="6">
    <source>
        <dbReference type="SAM" id="Phobius"/>
    </source>
</evidence>